<dbReference type="EMBL" id="CP043451">
    <property type="protein sequence ID" value="QEM02633.1"/>
    <property type="molecule type" value="Genomic_DNA"/>
</dbReference>
<organism evidence="1 3">
    <name type="scientific">Mucilaginibacter rubeus</name>
    <dbReference type="NCBI Taxonomy" id="2027860"/>
    <lineage>
        <taxon>Bacteria</taxon>
        <taxon>Pseudomonadati</taxon>
        <taxon>Bacteroidota</taxon>
        <taxon>Sphingobacteriia</taxon>
        <taxon>Sphingobacteriales</taxon>
        <taxon>Sphingobacteriaceae</taxon>
        <taxon>Mucilaginibacter</taxon>
    </lineage>
</organism>
<accession>A0AAE6JC47</accession>
<dbReference type="AlphaFoldDB" id="A0AAE6JC47"/>
<evidence type="ECO:0000313" key="3">
    <source>
        <dbReference type="Proteomes" id="UP000250557"/>
    </source>
</evidence>
<gene>
    <name evidence="1" type="ORF">DIU31_003535</name>
    <name evidence="2" type="ORF">J3L21_24210</name>
</gene>
<dbReference type="RefSeq" id="WP_112654526.1">
    <property type="nucleotide sequence ID" value="NZ_CP043451.1"/>
</dbReference>
<dbReference type="Proteomes" id="UP000250557">
    <property type="component" value="Chromosome"/>
</dbReference>
<sequence>MKHLSILFVILLISACTHPQKRKKVNSLVNIVKADNTSPSINDTINISTIKTDTIKYSKKELKKILYYDSELGNKIPLSPDATYNEGPLSNRPNDTSYINYGSENGMDNYYLLYAYFLMLKTGKEKYADQREKLIKMYQDINFIYEQLAGGGTYFDHQQARIFGYAEYSVYKYKYHEENKDFKKYNVVKQKQLYIKLLKQHIDDELNAIFFTGEETQKLKLKKVLTEKADDIDHLITGYFYLDEAQEFQNSKYY</sequence>
<dbReference type="PROSITE" id="PS51257">
    <property type="entry name" value="PROKAR_LIPOPROTEIN"/>
    <property type="match status" value="1"/>
</dbReference>
<dbReference type="EMBL" id="CP071880">
    <property type="protein sequence ID" value="QTE48623.1"/>
    <property type="molecule type" value="Genomic_DNA"/>
</dbReference>
<evidence type="ECO:0000313" key="2">
    <source>
        <dbReference type="EMBL" id="QTE48623.1"/>
    </source>
</evidence>
<keyword evidence="4" id="KW-1185">Reference proteome</keyword>
<reference evidence="2 4" key="2">
    <citation type="submission" date="2021-03" db="EMBL/GenBank/DDBJ databases">
        <title>Mucilaginibacter strains isolated from gold and copper mining confer multi heavy-metal resistance.</title>
        <authorList>
            <person name="Li Y."/>
        </authorList>
    </citation>
    <scope>NUCLEOTIDE SEQUENCE [LARGE SCALE GENOMIC DNA]</scope>
    <source>
        <strain evidence="2 4">P2-4</strain>
    </source>
</reference>
<evidence type="ECO:0000313" key="4">
    <source>
        <dbReference type="Proteomes" id="UP000663940"/>
    </source>
</evidence>
<dbReference type="Proteomes" id="UP000663940">
    <property type="component" value="Chromosome"/>
</dbReference>
<proteinExistence type="predicted"/>
<protein>
    <submittedName>
        <fullName evidence="1">Uncharacterized protein</fullName>
    </submittedName>
</protein>
<evidence type="ECO:0000313" key="1">
    <source>
        <dbReference type="EMBL" id="QEM02633.1"/>
    </source>
</evidence>
<name>A0AAE6JC47_9SPHI</name>
<reference evidence="1 3" key="1">
    <citation type="submission" date="2019-08" db="EMBL/GenBank/DDBJ databases">
        <title>Comparative genome analysis confer to the adaptation heavy metal polluted environment.</title>
        <authorList>
            <person name="Li Y."/>
        </authorList>
    </citation>
    <scope>NUCLEOTIDE SEQUENCE [LARGE SCALE GENOMIC DNA]</scope>
    <source>
        <strain evidence="1 3">P2</strain>
    </source>
</reference>